<dbReference type="InterPro" id="IPR036412">
    <property type="entry name" value="HAD-like_sf"/>
</dbReference>
<dbReference type="SFLD" id="SFLDG01129">
    <property type="entry name" value="C1.5:_HAD__Beta-PGM__Phosphata"/>
    <property type="match status" value="1"/>
</dbReference>
<dbReference type="AlphaFoldDB" id="A0A5M3Z8K0"/>
<gene>
    <name evidence="1" type="ORF">ATEIFO6365_0009040000</name>
</gene>
<dbReference type="InterPro" id="IPR050155">
    <property type="entry name" value="HAD-like_hydrolase_sf"/>
</dbReference>
<dbReference type="InterPro" id="IPR041492">
    <property type="entry name" value="HAD_2"/>
</dbReference>
<dbReference type="GO" id="GO:0008967">
    <property type="term" value="F:phosphoglycolate phosphatase activity"/>
    <property type="evidence" value="ECO:0007669"/>
    <property type="project" value="TreeGrafter"/>
</dbReference>
<comment type="caution">
    <text evidence="1">The sequence shown here is derived from an EMBL/GenBank/DDBJ whole genome shotgun (WGS) entry which is preliminary data.</text>
</comment>
<dbReference type="Gene3D" id="1.10.150.240">
    <property type="entry name" value="Putative phosphatase, domain 2"/>
    <property type="match status" value="1"/>
</dbReference>
<dbReference type="VEuPathDB" id="FungiDB:ATEG_07773"/>
<reference evidence="1 2" key="1">
    <citation type="submission" date="2020-01" db="EMBL/GenBank/DDBJ databases">
        <title>Aspergillus terreus IFO 6365 whole genome shotgun sequence.</title>
        <authorList>
            <person name="Kanamasa S."/>
            <person name="Takahashi H."/>
        </authorList>
    </citation>
    <scope>NUCLEOTIDE SEQUENCE [LARGE SCALE GENOMIC DNA]</scope>
    <source>
        <strain evidence="1 2">IFO 6365</strain>
    </source>
</reference>
<dbReference type="PANTHER" id="PTHR43434">
    <property type="entry name" value="PHOSPHOGLYCOLATE PHOSPHATASE"/>
    <property type="match status" value="1"/>
</dbReference>
<sequence length="232" mass="25735">MFKLVLFDFDGTIFDSYEAIEHCATLTFEALSQATAAPPKEELRRLISKGAALAEAFRQLHPDHAGFDPQEWTRTYRGLYAVHGQALTRPYPGLRAVLDALRAADVTVAIASNKVFDSIKTALKRLDLLDYFPDPLIIGDTIDGSRRKPDPVSYTEVLLPRLKALYGADFALRPDEVLMVGDTVTDIQYARNIGVRVCWCRYGQGDHAECEAARPEYTIDALVDVVGVVMGN</sequence>
<evidence type="ECO:0000313" key="1">
    <source>
        <dbReference type="EMBL" id="GFF19037.1"/>
    </source>
</evidence>
<dbReference type="Pfam" id="PF13419">
    <property type="entry name" value="HAD_2"/>
    <property type="match status" value="1"/>
</dbReference>
<dbReference type="EMBL" id="BLJY01000009">
    <property type="protein sequence ID" value="GFF19037.1"/>
    <property type="molecule type" value="Genomic_DNA"/>
</dbReference>
<proteinExistence type="predicted"/>
<organism evidence="1 2">
    <name type="scientific">Aspergillus terreus</name>
    <dbReference type="NCBI Taxonomy" id="33178"/>
    <lineage>
        <taxon>Eukaryota</taxon>
        <taxon>Fungi</taxon>
        <taxon>Dikarya</taxon>
        <taxon>Ascomycota</taxon>
        <taxon>Pezizomycotina</taxon>
        <taxon>Eurotiomycetes</taxon>
        <taxon>Eurotiomycetidae</taxon>
        <taxon>Eurotiales</taxon>
        <taxon>Aspergillaceae</taxon>
        <taxon>Aspergillus</taxon>
        <taxon>Aspergillus subgen. Circumdati</taxon>
    </lineage>
</organism>
<keyword evidence="2" id="KW-1185">Reference proteome</keyword>
<evidence type="ECO:0000313" key="2">
    <source>
        <dbReference type="Proteomes" id="UP000452235"/>
    </source>
</evidence>
<dbReference type="Proteomes" id="UP000452235">
    <property type="component" value="Unassembled WGS sequence"/>
</dbReference>
<dbReference type="Gene3D" id="3.40.50.1000">
    <property type="entry name" value="HAD superfamily/HAD-like"/>
    <property type="match status" value="1"/>
</dbReference>
<name>A0A5M3Z8K0_ASPTE</name>
<dbReference type="SUPFAM" id="SSF56784">
    <property type="entry name" value="HAD-like"/>
    <property type="match status" value="1"/>
</dbReference>
<dbReference type="OrthoDB" id="47007at2759"/>
<protein>
    <submittedName>
        <fullName evidence="1">Phosphoglycolate phosphatase</fullName>
    </submittedName>
</protein>
<dbReference type="GO" id="GO:0006281">
    <property type="term" value="P:DNA repair"/>
    <property type="evidence" value="ECO:0007669"/>
    <property type="project" value="TreeGrafter"/>
</dbReference>
<dbReference type="InterPro" id="IPR023198">
    <property type="entry name" value="PGP-like_dom2"/>
</dbReference>
<accession>A0A5M3Z8K0</accession>
<dbReference type="PANTHER" id="PTHR43434:SF1">
    <property type="entry name" value="PHOSPHOGLYCOLATE PHOSPHATASE"/>
    <property type="match status" value="1"/>
</dbReference>
<dbReference type="SFLD" id="SFLDS00003">
    <property type="entry name" value="Haloacid_Dehalogenase"/>
    <property type="match status" value="1"/>
</dbReference>
<dbReference type="InterPro" id="IPR023214">
    <property type="entry name" value="HAD_sf"/>
</dbReference>